<evidence type="ECO:0000256" key="1">
    <source>
        <dbReference type="SAM" id="MobiDB-lite"/>
    </source>
</evidence>
<feature type="non-terminal residue" evidence="2">
    <location>
        <position position="1"/>
    </location>
</feature>
<organism evidence="2 3">
    <name type="scientific">Prorocentrum cordatum</name>
    <dbReference type="NCBI Taxonomy" id="2364126"/>
    <lineage>
        <taxon>Eukaryota</taxon>
        <taxon>Sar</taxon>
        <taxon>Alveolata</taxon>
        <taxon>Dinophyceae</taxon>
        <taxon>Prorocentrales</taxon>
        <taxon>Prorocentraceae</taxon>
        <taxon>Prorocentrum</taxon>
    </lineage>
</organism>
<sequence>ASAPTGAAAAATGRARTCHWSPRRAAAAVGRRGHVRRRRGDLEECLGSGCHGWMAGGGCCAAKADCLLVAAGDRHFYTSCEAAANATRRAETCPGIQDVCECGRKGCFPQEVGNGEFACFGDYQGVAGRMIRPEECEGFSGGGKIPGPRPADQITDTPIQ</sequence>
<feature type="region of interest" description="Disordered" evidence="1">
    <location>
        <begin position="139"/>
        <end position="160"/>
    </location>
</feature>
<accession>A0ABN9VKH8</accession>
<dbReference type="EMBL" id="CAUYUJ010017323">
    <property type="protein sequence ID" value="CAK0873799.1"/>
    <property type="molecule type" value="Genomic_DNA"/>
</dbReference>
<name>A0ABN9VKH8_9DINO</name>
<keyword evidence="3" id="KW-1185">Reference proteome</keyword>
<evidence type="ECO:0000313" key="2">
    <source>
        <dbReference type="EMBL" id="CAK0873799.1"/>
    </source>
</evidence>
<protein>
    <submittedName>
        <fullName evidence="2">Uncharacterized protein</fullName>
    </submittedName>
</protein>
<dbReference type="Proteomes" id="UP001189429">
    <property type="component" value="Unassembled WGS sequence"/>
</dbReference>
<gene>
    <name evidence="2" type="ORF">PCOR1329_LOCUS58901</name>
</gene>
<evidence type="ECO:0000313" key="3">
    <source>
        <dbReference type="Proteomes" id="UP001189429"/>
    </source>
</evidence>
<proteinExistence type="predicted"/>
<reference evidence="2" key="1">
    <citation type="submission" date="2023-10" db="EMBL/GenBank/DDBJ databases">
        <authorList>
            <person name="Chen Y."/>
            <person name="Shah S."/>
            <person name="Dougan E. K."/>
            <person name="Thang M."/>
            <person name="Chan C."/>
        </authorList>
    </citation>
    <scope>NUCLEOTIDE SEQUENCE [LARGE SCALE GENOMIC DNA]</scope>
</reference>
<comment type="caution">
    <text evidence="2">The sequence shown here is derived from an EMBL/GenBank/DDBJ whole genome shotgun (WGS) entry which is preliminary data.</text>
</comment>